<reference evidence="1 2" key="1">
    <citation type="journal article" date="2018" name="Mol. Biol. Evol.">
        <title>Broad Genomic Sampling Reveals a Smut Pathogenic Ancestry of the Fungal Clade Ustilaginomycotina.</title>
        <authorList>
            <person name="Kijpornyongpan T."/>
            <person name="Mondo S.J."/>
            <person name="Barry K."/>
            <person name="Sandor L."/>
            <person name="Lee J."/>
            <person name="Lipzen A."/>
            <person name="Pangilinan J."/>
            <person name="LaButti K."/>
            <person name="Hainaut M."/>
            <person name="Henrissat B."/>
            <person name="Grigoriev I.V."/>
            <person name="Spatafora J.W."/>
            <person name="Aime M.C."/>
        </authorList>
    </citation>
    <scope>NUCLEOTIDE SEQUENCE [LARGE SCALE GENOMIC DNA]</scope>
    <source>
        <strain evidence="1 2">SA 807</strain>
    </source>
</reference>
<gene>
    <name evidence="1" type="ORF">IE53DRAFT_58782</name>
</gene>
<keyword evidence="2" id="KW-1185">Reference proteome</keyword>
<dbReference type="Proteomes" id="UP000245626">
    <property type="component" value="Unassembled WGS sequence"/>
</dbReference>
<protein>
    <submittedName>
        <fullName evidence="1">Uncharacterized protein</fullName>
    </submittedName>
</protein>
<proteinExistence type="predicted"/>
<evidence type="ECO:0000313" key="1">
    <source>
        <dbReference type="EMBL" id="PWN51232.1"/>
    </source>
</evidence>
<dbReference type="EMBL" id="KZ819860">
    <property type="protein sequence ID" value="PWN51232.1"/>
    <property type="molecule type" value="Genomic_DNA"/>
</dbReference>
<sequence length="208" mass="23621">MRPTRSYAFDLVPASSKDGQGSVWNPTRVGQRSDSKTIENIEAAKRLKMIGNQMYEGLTCHDEENLREIFVIFSACIKKDAPDPAYWLNRSQVAFDLQLYSRCENDASAALHCIEEMDSTGNDFFDYGFGSRRCGSRIEGVAELPFEHDIVSVMKKDLGDESKRLRAKALLQRGEARKFLGLFDRAGEGERQRISLSKEKRLPFFPLP</sequence>
<name>A0ACD0NZM8_9BASI</name>
<organism evidence="1 2">
    <name type="scientific">Violaceomyces palustris</name>
    <dbReference type="NCBI Taxonomy" id="1673888"/>
    <lineage>
        <taxon>Eukaryota</taxon>
        <taxon>Fungi</taxon>
        <taxon>Dikarya</taxon>
        <taxon>Basidiomycota</taxon>
        <taxon>Ustilaginomycotina</taxon>
        <taxon>Ustilaginomycetes</taxon>
        <taxon>Violaceomycetales</taxon>
        <taxon>Violaceomycetaceae</taxon>
        <taxon>Violaceomyces</taxon>
    </lineage>
</organism>
<evidence type="ECO:0000313" key="2">
    <source>
        <dbReference type="Proteomes" id="UP000245626"/>
    </source>
</evidence>
<accession>A0ACD0NZM8</accession>